<dbReference type="Proteomes" id="UP000306602">
    <property type="component" value="Unassembled WGS sequence"/>
</dbReference>
<dbReference type="Gene3D" id="3.40.50.1820">
    <property type="entry name" value="alpha/beta hydrolase"/>
    <property type="match status" value="1"/>
</dbReference>
<dbReference type="OrthoDB" id="7813811at2"/>
<dbReference type="EMBL" id="SRKY01000005">
    <property type="protein sequence ID" value="THH34810.1"/>
    <property type="molecule type" value="Genomic_DNA"/>
</dbReference>
<name>A0A4S4NFG1_9RHOB</name>
<sequence>MMEEITDYTGPGRLLRLASDGVGLPVLLTHGTFSNAATCAPLASYLAGRGHPVYVAEWRGRGGQPGRFDFHDLAEGEIASALRHLRQIGPLHLVAHSGGGLALTFASMEATLRPSIASLSLIATQATHLTDARRVDYWGVRFWALWGRIFGYWPARRLGLGPCNESSALLSHWLAFNRARRITDRTGADIFPGLAMLDLPVLALAGAADHTIARPDGCRTLAQAFGPSAQFHLCDAVSDGEDFTHARLFKSRAAERSVWPRLARFFAQVEGAGRQ</sequence>
<dbReference type="SUPFAM" id="SSF53474">
    <property type="entry name" value="alpha/beta-Hydrolases"/>
    <property type="match status" value="1"/>
</dbReference>
<dbReference type="RefSeq" id="WP_136464397.1">
    <property type="nucleotide sequence ID" value="NZ_SRKY01000005.1"/>
</dbReference>
<dbReference type="AlphaFoldDB" id="A0A4S4NFG1"/>
<dbReference type="InterPro" id="IPR000073">
    <property type="entry name" value="AB_hydrolase_1"/>
</dbReference>
<organism evidence="2 3">
    <name type="scientific">Aliishimia ponticola</name>
    <dbReference type="NCBI Taxonomy" id="2499833"/>
    <lineage>
        <taxon>Bacteria</taxon>
        <taxon>Pseudomonadati</taxon>
        <taxon>Pseudomonadota</taxon>
        <taxon>Alphaproteobacteria</taxon>
        <taxon>Rhodobacterales</taxon>
        <taxon>Paracoccaceae</taxon>
        <taxon>Aliishimia</taxon>
    </lineage>
</organism>
<evidence type="ECO:0000313" key="3">
    <source>
        <dbReference type="Proteomes" id="UP000306602"/>
    </source>
</evidence>
<dbReference type="Pfam" id="PF12697">
    <property type="entry name" value="Abhydrolase_6"/>
    <property type="match status" value="1"/>
</dbReference>
<dbReference type="InterPro" id="IPR029058">
    <property type="entry name" value="AB_hydrolase_fold"/>
</dbReference>
<accession>A0A4S4NFG1</accession>
<keyword evidence="3" id="KW-1185">Reference proteome</keyword>
<evidence type="ECO:0000313" key="2">
    <source>
        <dbReference type="EMBL" id="THH34810.1"/>
    </source>
</evidence>
<reference evidence="2 3" key="1">
    <citation type="submission" date="2019-04" db="EMBL/GenBank/DDBJ databases">
        <title>Shimia ponticola sp. nov., isolated from seawater.</title>
        <authorList>
            <person name="Kim Y.-O."/>
            <person name="Yoon J.-H."/>
        </authorList>
    </citation>
    <scope>NUCLEOTIDE SEQUENCE [LARGE SCALE GENOMIC DNA]</scope>
    <source>
        <strain evidence="2 3">MYP11</strain>
    </source>
</reference>
<proteinExistence type="predicted"/>
<comment type="caution">
    <text evidence="2">The sequence shown here is derived from an EMBL/GenBank/DDBJ whole genome shotgun (WGS) entry which is preliminary data.</text>
</comment>
<protein>
    <recommendedName>
        <fullName evidence="1">AB hydrolase-1 domain-containing protein</fullName>
    </recommendedName>
</protein>
<feature type="domain" description="AB hydrolase-1" evidence="1">
    <location>
        <begin position="26"/>
        <end position="213"/>
    </location>
</feature>
<gene>
    <name evidence="2" type="ORF">E4Z66_17775</name>
</gene>
<evidence type="ECO:0000259" key="1">
    <source>
        <dbReference type="Pfam" id="PF12697"/>
    </source>
</evidence>